<dbReference type="PANTHER" id="PTHR11929">
    <property type="entry name" value="ALPHA- 1,3 -FUCOSYLTRANSFERASE"/>
    <property type="match status" value="1"/>
</dbReference>
<evidence type="ECO:0000256" key="10">
    <source>
        <dbReference type="ARBA" id="ARBA00023180"/>
    </source>
</evidence>
<evidence type="ECO:0000259" key="12">
    <source>
        <dbReference type="Pfam" id="PF00852"/>
    </source>
</evidence>
<comment type="similarity">
    <text evidence="3 11">Belongs to the glycosyltransferase 10 family.</text>
</comment>
<keyword evidence="9" id="KW-0472">Membrane</keyword>
<evidence type="ECO:0000256" key="4">
    <source>
        <dbReference type="ARBA" id="ARBA00022676"/>
    </source>
</evidence>
<evidence type="ECO:0000256" key="11">
    <source>
        <dbReference type="RuleBase" id="RU003832"/>
    </source>
</evidence>
<name>A0A9Q1BWB3_HOLLE</name>
<feature type="domain" description="Fucosyltransferase C-terminal" evidence="12">
    <location>
        <begin position="186"/>
        <end position="361"/>
    </location>
</feature>
<dbReference type="InterPro" id="IPR055270">
    <property type="entry name" value="Glyco_tran_10_C"/>
</dbReference>
<keyword evidence="7" id="KW-0735">Signal-anchor</keyword>
<keyword evidence="6 11" id="KW-0812">Transmembrane</keyword>
<evidence type="ECO:0000256" key="9">
    <source>
        <dbReference type="ARBA" id="ARBA00023136"/>
    </source>
</evidence>
<dbReference type="InterPro" id="IPR038577">
    <property type="entry name" value="GT10-like_C_sf"/>
</dbReference>
<dbReference type="Pfam" id="PF17039">
    <property type="entry name" value="Glyco_tran_10_N"/>
    <property type="match status" value="1"/>
</dbReference>
<evidence type="ECO:0000313" key="14">
    <source>
        <dbReference type="EMBL" id="KAJ8033769.1"/>
    </source>
</evidence>
<keyword evidence="11" id="KW-0333">Golgi apparatus</keyword>
<dbReference type="Gene3D" id="3.40.50.11660">
    <property type="entry name" value="Glycosyl transferase family 10, C-terminal domain"/>
    <property type="match status" value="1"/>
</dbReference>
<evidence type="ECO:0000256" key="5">
    <source>
        <dbReference type="ARBA" id="ARBA00022679"/>
    </source>
</evidence>
<dbReference type="OrthoDB" id="427096at2759"/>
<dbReference type="PANTHER" id="PTHR11929:SF145">
    <property type="entry name" value="ALPHA-(1,3)-FUCOSYLTRANSFERASE FUT-1"/>
    <property type="match status" value="1"/>
</dbReference>
<evidence type="ECO:0000256" key="8">
    <source>
        <dbReference type="ARBA" id="ARBA00022989"/>
    </source>
</evidence>
<protein>
    <recommendedName>
        <fullName evidence="11">Fucosyltransferase</fullName>
        <ecNumber evidence="11">2.4.1.-</ecNumber>
    </recommendedName>
</protein>
<dbReference type="InterPro" id="IPR031481">
    <property type="entry name" value="Glyco_tran_10_N"/>
</dbReference>
<dbReference type="InterPro" id="IPR001503">
    <property type="entry name" value="Glyco_trans_10"/>
</dbReference>
<accession>A0A9Q1BWB3</accession>
<keyword evidence="4 11" id="KW-0328">Glycosyltransferase</keyword>
<comment type="caution">
    <text evidence="14">The sequence shown here is derived from an EMBL/GenBank/DDBJ whole genome shotgun (WGS) entry which is preliminary data.</text>
</comment>
<dbReference type="FunFam" id="3.40.50.11660:FF:000004">
    <property type="entry name" value="Glycoprotein 3-alpha-L-fucosyltransferase A"/>
    <property type="match status" value="1"/>
</dbReference>
<sequence>MLRHQIFPFRKYSNCFGSKDYIGHRRRTLANTSNNTINSYTLHMQTMQKSYFYDIAIVSMSPVWFTYFTSPREIYCHSTNTSILVRKAIDDEDIITRADILIFSTQFNRVYNWTKFQRLRHSEQLWVYTTEESPFTSLKMYPPVNMNIHFNLSYTYHREADISVPYGQFIPFNLEKQVSDVTSYFHKKTKLIVWVSSHCSFTQMWRRSDFAYDLAKYLPLDMYGSCGNLDCPRKEFSKCVKMFKTYKFYLSIENSCCEGYITEKFWTALTHLETIPVVVGAPKKDYEQIVPKKSFIHADDFGSMKELAEYILKVSKSDEMYNSYFEWKRLGETTMNQIYHILAFNDPGVCKLIEYVKSSSAASLAATSFDPYGPNWFSGCNKCSEQMWLRNYSNLNYDLIMKRLTARI</sequence>
<evidence type="ECO:0000256" key="7">
    <source>
        <dbReference type="ARBA" id="ARBA00022968"/>
    </source>
</evidence>
<evidence type="ECO:0000313" key="15">
    <source>
        <dbReference type="Proteomes" id="UP001152320"/>
    </source>
</evidence>
<gene>
    <name evidence="14" type="ORF">HOLleu_24123</name>
</gene>
<evidence type="ECO:0000256" key="1">
    <source>
        <dbReference type="ARBA" id="ARBA00004167"/>
    </source>
</evidence>
<comment type="subcellular location">
    <subcellularLocation>
        <location evidence="11">Golgi apparatus</location>
        <location evidence="11">Golgi stack membrane</location>
        <topology evidence="11">Single-pass type II membrane protein</topology>
    </subcellularLocation>
    <subcellularLocation>
        <location evidence="1">Membrane</location>
        <topology evidence="1">Single-pass membrane protein</topology>
    </subcellularLocation>
</comment>
<keyword evidence="5 11" id="KW-0808">Transferase</keyword>
<dbReference type="EC" id="2.4.1.-" evidence="11"/>
<comment type="pathway">
    <text evidence="2">Protein modification; protein glycosylation.</text>
</comment>
<keyword evidence="15" id="KW-1185">Reference proteome</keyword>
<feature type="domain" description="Fucosyltransferase N-terminal" evidence="13">
    <location>
        <begin position="88"/>
        <end position="167"/>
    </location>
</feature>
<dbReference type="GO" id="GO:0032580">
    <property type="term" value="C:Golgi cisterna membrane"/>
    <property type="evidence" value="ECO:0007669"/>
    <property type="project" value="UniProtKB-SubCell"/>
</dbReference>
<dbReference type="SUPFAM" id="SSF53756">
    <property type="entry name" value="UDP-Glycosyltransferase/glycogen phosphorylase"/>
    <property type="match status" value="1"/>
</dbReference>
<proteinExistence type="inferred from homology"/>
<evidence type="ECO:0000256" key="2">
    <source>
        <dbReference type="ARBA" id="ARBA00004922"/>
    </source>
</evidence>
<dbReference type="GO" id="GO:0046920">
    <property type="term" value="F:alpha-(1-&gt;3)-fucosyltransferase activity"/>
    <property type="evidence" value="ECO:0007669"/>
    <property type="project" value="TreeGrafter"/>
</dbReference>
<keyword evidence="10" id="KW-0325">Glycoprotein</keyword>
<evidence type="ECO:0000256" key="6">
    <source>
        <dbReference type="ARBA" id="ARBA00022692"/>
    </source>
</evidence>
<reference evidence="14" key="1">
    <citation type="submission" date="2021-10" db="EMBL/GenBank/DDBJ databases">
        <title>Tropical sea cucumber genome reveals ecological adaptation and Cuvierian tubules defense mechanism.</title>
        <authorList>
            <person name="Chen T."/>
        </authorList>
    </citation>
    <scope>NUCLEOTIDE SEQUENCE</scope>
    <source>
        <strain evidence="14">Nanhai2018</strain>
        <tissue evidence="14">Muscle</tissue>
    </source>
</reference>
<keyword evidence="8" id="KW-1133">Transmembrane helix</keyword>
<evidence type="ECO:0000256" key="3">
    <source>
        <dbReference type="ARBA" id="ARBA00008919"/>
    </source>
</evidence>
<evidence type="ECO:0000259" key="13">
    <source>
        <dbReference type="Pfam" id="PF17039"/>
    </source>
</evidence>
<dbReference type="EMBL" id="JAIZAY010000011">
    <property type="protein sequence ID" value="KAJ8033769.1"/>
    <property type="molecule type" value="Genomic_DNA"/>
</dbReference>
<dbReference type="Proteomes" id="UP001152320">
    <property type="component" value="Chromosome 11"/>
</dbReference>
<dbReference type="Pfam" id="PF00852">
    <property type="entry name" value="Glyco_transf_10"/>
    <property type="match status" value="1"/>
</dbReference>
<dbReference type="AlphaFoldDB" id="A0A9Q1BWB3"/>
<organism evidence="14 15">
    <name type="scientific">Holothuria leucospilota</name>
    <name type="common">Black long sea cucumber</name>
    <name type="synonym">Mertensiothuria leucospilota</name>
    <dbReference type="NCBI Taxonomy" id="206669"/>
    <lineage>
        <taxon>Eukaryota</taxon>
        <taxon>Metazoa</taxon>
        <taxon>Echinodermata</taxon>
        <taxon>Eleutherozoa</taxon>
        <taxon>Echinozoa</taxon>
        <taxon>Holothuroidea</taxon>
        <taxon>Aspidochirotacea</taxon>
        <taxon>Aspidochirotida</taxon>
        <taxon>Holothuriidae</taxon>
        <taxon>Holothuria</taxon>
    </lineage>
</organism>